<evidence type="ECO:0008006" key="4">
    <source>
        <dbReference type="Google" id="ProtNLM"/>
    </source>
</evidence>
<accession>A0A9P6M9S0</accession>
<name>A0A9P6M9S0_9FUNG</name>
<dbReference type="OrthoDB" id="2160613at2759"/>
<feature type="region of interest" description="Disordered" evidence="1">
    <location>
        <begin position="603"/>
        <end position="634"/>
    </location>
</feature>
<dbReference type="Gene3D" id="3.80.10.10">
    <property type="entry name" value="Ribonuclease Inhibitor"/>
    <property type="match status" value="1"/>
</dbReference>
<evidence type="ECO:0000256" key="1">
    <source>
        <dbReference type="SAM" id="MobiDB-lite"/>
    </source>
</evidence>
<dbReference type="Proteomes" id="UP000749646">
    <property type="component" value="Unassembled WGS sequence"/>
</dbReference>
<dbReference type="InterPro" id="IPR032675">
    <property type="entry name" value="LRR_dom_sf"/>
</dbReference>
<feature type="compositionally biased region" description="Low complexity" evidence="1">
    <location>
        <begin position="659"/>
        <end position="693"/>
    </location>
</feature>
<sequence>MTLSSVPSTPGSENNSAEQQPEEEEEEKKEEEETQQLEHVPQEEEEEERTEDTEQVQQNQEPTVDVDELTRQKIFGCRATNPMELHEIRVNVARFLSRRDIRSCLLVCESWWESFSPFLWMELRPVNNNVLGGANDYPQAKLIRKYGHLIRTFEYNGHGTVLQAMLPNERPYTDVDIEWNKTREEGAEEESWLYADEDVDTEIPLDSNETLSEYEERIERNRNARMDKMTQFKRTKAANERQNRVSRFLNDNTDYRKRVCDHIEKLIFTEKRFSRERGCHYRNWIKLMQINQGQLRCLELTFMIRSAEAYRDIFEQILALENLEELVLVGNDMESSKMKRFMENIGVKLTRLELRHMRVDYDPFTNHSGQFVANNPLPVLTKMKSLSLVRLSELSNAFVWKILAQCPNVVELDFRAQWSVNIKEFSALLSTKMPNITHLGFSIPRLVDMDLVNIFKALPTIEKLDVAGSEFGMMAINHLLGKNPFTISYVDLRNCSNLKGHMILRILGECRNLRSFMADSISANDMVNNTLYSYSWACIGLRELVLDIRGDPKDEETCRKIYRHLSQLTCLEHLDITELLWMVKAWPLLGEIGGKLKPRKVSQYNPNVHPKEDPIEGLIGHPPTDSHSRSHCVCPRTSQDGNTTLCSCAAGNQVNPHEATTSSSTTTTGASSSSPAASTSSQLTTSSAATSNSDNFHTRLPVWGISASADRGIYGEMPPGTRYVQRVKSEPLPRLMTIELRRLKLNHQIKVIPHNEDKLTTEQRKRFKHLFNDSEDEEPDRGRPHQPDTRYRYDIRDW</sequence>
<feature type="region of interest" description="Disordered" evidence="1">
    <location>
        <begin position="1"/>
        <end position="67"/>
    </location>
</feature>
<feature type="compositionally biased region" description="Acidic residues" evidence="1">
    <location>
        <begin position="20"/>
        <end position="35"/>
    </location>
</feature>
<reference evidence="2" key="1">
    <citation type="journal article" date="2020" name="Fungal Divers.">
        <title>Resolving the Mortierellaceae phylogeny through synthesis of multi-gene phylogenetics and phylogenomics.</title>
        <authorList>
            <person name="Vandepol N."/>
            <person name="Liber J."/>
            <person name="Desiro A."/>
            <person name="Na H."/>
            <person name="Kennedy M."/>
            <person name="Barry K."/>
            <person name="Grigoriev I.V."/>
            <person name="Miller A.N."/>
            <person name="O'Donnell K."/>
            <person name="Stajich J.E."/>
            <person name="Bonito G."/>
        </authorList>
    </citation>
    <scope>NUCLEOTIDE SEQUENCE</scope>
    <source>
        <strain evidence="2">MES-2147</strain>
    </source>
</reference>
<dbReference type="EMBL" id="JAAAHW010003517">
    <property type="protein sequence ID" value="KAF9983064.1"/>
    <property type="molecule type" value="Genomic_DNA"/>
</dbReference>
<feature type="compositionally biased region" description="Basic and acidic residues" evidence="1">
    <location>
        <begin position="780"/>
        <end position="798"/>
    </location>
</feature>
<feature type="region of interest" description="Disordered" evidence="1">
    <location>
        <begin position="654"/>
        <end position="697"/>
    </location>
</feature>
<feature type="region of interest" description="Disordered" evidence="1">
    <location>
        <begin position="770"/>
        <end position="798"/>
    </location>
</feature>
<feature type="compositionally biased region" description="Acidic residues" evidence="1">
    <location>
        <begin position="43"/>
        <end position="54"/>
    </location>
</feature>
<proteinExistence type="predicted"/>
<organism evidence="2 3">
    <name type="scientific">Modicella reniformis</name>
    <dbReference type="NCBI Taxonomy" id="1440133"/>
    <lineage>
        <taxon>Eukaryota</taxon>
        <taxon>Fungi</taxon>
        <taxon>Fungi incertae sedis</taxon>
        <taxon>Mucoromycota</taxon>
        <taxon>Mortierellomycotina</taxon>
        <taxon>Mortierellomycetes</taxon>
        <taxon>Mortierellales</taxon>
        <taxon>Mortierellaceae</taxon>
        <taxon>Modicella</taxon>
    </lineage>
</organism>
<dbReference type="SUPFAM" id="SSF52047">
    <property type="entry name" value="RNI-like"/>
    <property type="match status" value="1"/>
</dbReference>
<feature type="compositionally biased region" description="Polar residues" evidence="1">
    <location>
        <begin position="1"/>
        <end position="17"/>
    </location>
</feature>
<dbReference type="AlphaFoldDB" id="A0A9P6M9S0"/>
<gene>
    <name evidence="2" type="ORF">BGZ65_002221</name>
</gene>
<comment type="caution">
    <text evidence="2">The sequence shown here is derived from an EMBL/GenBank/DDBJ whole genome shotgun (WGS) entry which is preliminary data.</text>
</comment>
<protein>
    <recommendedName>
        <fullName evidence="4">F-box domain-containing protein</fullName>
    </recommendedName>
</protein>
<keyword evidence="3" id="KW-1185">Reference proteome</keyword>
<evidence type="ECO:0000313" key="3">
    <source>
        <dbReference type="Proteomes" id="UP000749646"/>
    </source>
</evidence>
<evidence type="ECO:0000313" key="2">
    <source>
        <dbReference type="EMBL" id="KAF9983064.1"/>
    </source>
</evidence>